<keyword evidence="3" id="KW-1185">Reference proteome</keyword>
<feature type="transmembrane region" description="Helical" evidence="1">
    <location>
        <begin position="72"/>
        <end position="90"/>
    </location>
</feature>
<proteinExistence type="predicted"/>
<accession>A0AAV5U9L2</accession>
<feature type="transmembrane region" description="Helical" evidence="1">
    <location>
        <begin position="102"/>
        <end position="122"/>
    </location>
</feature>
<keyword evidence="1" id="KW-0812">Transmembrane</keyword>
<dbReference type="AlphaFoldDB" id="A0AAV5U9L2"/>
<sequence>PSICSTACDDTPSADNISGPTDKSKMINKKIAIYNLYLMAILCLLSCFALMVSLRHLSWFSIKKSGELITGLFLHIVIQFLCVVLGYNSIKNRRPRLMLPLIMYTILLHLFFLGAMIAVGYVCLEDPHESKSYGDSDFSFNEEFMFDLLPMIVFIFCMVLAVWSAFALHSFWAVFWTGKT</sequence>
<keyword evidence="1" id="KW-1133">Transmembrane helix</keyword>
<evidence type="ECO:0000313" key="3">
    <source>
        <dbReference type="Proteomes" id="UP001432027"/>
    </source>
</evidence>
<evidence type="ECO:0000256" key="1">
    <source>
        <dbReference type="SAM" id="Phobius"/>
    </source>
</evidence>
<reference evidence="2" key="1">
    <citation type="submission" date="2023-10" db="EMBL/GenBank/DDBJ databases">
        <title>Genome assembly of Pristionchus species.</title>
        <authorList>
            <person name="Yoshida K."/>
            <person name="Sommer R.J."/>
        </authorList>
    </citation>
    <scope>NUCLEOTIDE SEQUENCE</scope>
    <source>
        <strain evidence="2">RS0144</strain>
    </source>
</reference>
<comment type="caution">
    <text evidence="2">The sequence shown here is derived from an EMBL/GenBank/DDBJ whole genome shotgun (WGS) entry which is preliminary data.</text>
</comment>
<dbReference type="Proteomes" id="UP001432027">
    <property type="component" value="Unassembled WGS sequence"/>
</dbReference>
<name>A0AAV5U9L2_9BILA</name>
<gene>
    <name evidence="2" type="ORF">PENTCL1PPCAC_25733</name>
</gene>
<feature type="transmembrane region" description="Helical" evidence="1">
    <location>
        <begin position="31"/>
        <end position="52"/>
    </location>
</feature>
<dbReference type="EMBL" id="BTSX01000006">
    <property type="protein sequence ID" value="GMT03559.1"/>
    <property type="molecule type" value="Genomic_DNA"/>
</dbReference>
<feature type="non-terminal residue" evidence="2">
    <location>
        <position position="1"/>
    </location>
</feature>
<feature type="transmembrane region" description="Helical" evidence="1">
    <location>
        <begin position="148"/>
        <end position="175"/>
    </location>
</feature>
<evidence type="ECO:0000313" key="2">
    <source>
        <dbReference type="EMBL" id="GMT03559.1"/>
    </source>
</evidence>
<protein>
    <submittedName>
        <fullName evidence="2">Uncharacterized protein</fullName>
    </submittedName>
</protein>
<organism evidence="2 3">
    <name type="scientific">Pristionchus entomophagus</name>
    <dbReference type="NCBI Taxonomy" id="358040"/>
    <lineage>
        <taxon>Eukaryota</taxon>
        <taxon>Metazoa</taxon>
        <taxon>Ecdysozoa</taxon>
        <taxon>Nematoda</taxon>
        <taxon>Chromadorea</taxon>
        <taxon>Rhabditida</taxon>
        <taxon>Rhabditina</taxon>
        <taxon>Diplogasteromorpha</taxon>
        <taxon>Diplogasteroidea</taxon>
        <taxon>Neodiplogasteridae</taxon>
        <taxon>Pristionchus</taxon>
    </lineage>
</organism>
<keyword evidence="1" id="KW-0472">Membrane</keyword>